<protein>
    <recommendedName>
        <fullName evidence="3">Translation initiation factor 2</fullName>
    </recommendedName>
</protein>
<evidence type="ECO:0000313" key="1">
    <source>
        <dbReference type="EMBL" id="PWJ31339.1"/>
    </source>
</evidence>
<evidence type="ECO:0008006" key="3">
    <source>
        <dbReference type="Google" id="ProtNLM"/>
    </source>
</evidence>
<proteinExistence type="predicted"/>
<organism evidence="1 2">
    <name type="scientific">Faecalicatena orotica</name>
    <dbReference type="NCBI Taxonomy" id="1544"/>
    <lineage>
        <taxon>Bacteria</taxon>
        <taxon>Bacillati</taxon>
        <taxon>Bacillota</taxon>
        <taxon>Clostridia</taxon>
        <taxon>Lachnospirales</taxon>
        <taxon>Lachnospiraceae</taxon>
        <taxon>Faecalicatena</taxon>
    </lineage>
</organism>
<name>A0A2Y9BAK2_9FIRM</name>
<sequence>MKGKYRITVQNKRIRYDFEIKRNITIIRGDSATGKTVLVDMVREYYENETKSGVALQCSKRCVVLEGKGWQTQLASFKDSIVFIDEISEFVSSKEFAADIQKTDNYYIIVTRESLSALPYSVNEVYGIKNSGKYGSLKQTYNELYQLYGQDDFTCVVKPELLLTEDSNSGFQFFNTVCKERRIDCASAKGKSNIFSYLTKHKKGKVLVIADGGAFGSEMDKLMKLLDIREDIVLYLPESFEWLILNSGIIQDSEIPLILEAPYDYLESSEYLSWERYFTALIVKKTQGTYLQYNKRVLNKVYLQTEVSDKILKSMENISLSWKDSSDS</sequence>
<comment type="caution">
    <text evidence="1">The sequence shown here is derived from an EMBL/GenBank/DDBJ whole genome shotgun (WGS) entry which is preliminary data.</text>
</comment>
<accession>A0A2Y9BAK2</accession>
<reference evidence="1 2" key="1">
    <citation type="submission" date="2018-05" db="EMBL/GenBank/DDBJ databases">
        <title>The Hungate 1000. A catalogue of reference genomes from the rumen microbiome.</title>
        <authorList>
            <person name="Kelly W."/>
        </authorList>
    </citation>
    <scope>NUCLEOTIDE SEQUENCE [LARGE SCALE GENOMIC DNA]</scope>
    <source>
        <strain evidence="1 2">NLAE-zl-C242</strain>
    </source>
</reference>
<keyword evidence="2" id="KW-1185">Reference proteome</keyword>
<dbReference type="RefSeq" id="WP_109730053.1">
    <property type="nucleotide sequence ID" value="NZ_BAAACK010000006.1"/>
</dbReference>
<gene>
    <name evidence="1" type="ORF">A8806_102195</name>
</gene>
<dbReference type="Proteomes" id="UP000245845">
    <property type="component" value="Unassembled WGS sequence"/>
</dbReference>
<dbReference type="AlphaFoldDB" id="A0A2Y9BAK2"/>
<dbReference type="EMBL" id="QGDL01000002">
    <property type="protein sequence ID" value="PWJ31339.1"/>
    <property type="molecule type" value="Genomic_DNA"/>
</dbReference>
<evidence type="ECO:0000313" key="2">
    <source>
        <dbReference type="Proteomes" id="UP000245845"/>
    </source>
</evidence>
<dbReference type="OrthoDB" id="1957089at2"/>